<dbReference type="InterPro" id="IPR009580">
    <property type="entry name" value="GPI_biosynthesis_protein_Pig-F"/>
</dbReference>
<evidence type="ECO:0000256" key="1">
    <source>
        <dbReference type="ARBA" id="ARBA00004477"/>
    </source>
</evidence>
<dbReference type="EMBL" id="MU004311">
    <property type="protein sequence ID" value="KAF2658920.1"/>
    <property type="molecule type" value="Genomic_DNA"/>
</dbReference>
<evidence type="ECO:0000313" key="10">
    <source>
        <dbReference type="Proteomes" id="UP000799324"/>
    </source>
</evidence>
<keyword evidence="6 8" id="KW-1133">Transmembrane helix</keyword>
<dbReference type="OrthoDB" id="17366at2759"/>
<evidence type="ECO:0000256" key="7">
    <source>
        <dbReference type="ARBA" id="ARBA00023136"/>
    </source>
</evidence>
<feature type="transmembrane region" description="Helical" evidence="8">
    <location>
        <begin position="142"/>
        <end position="163"/>
    </location>
</feature>
<evidence type="ECO:0000256" key="5">
    <source>
        <dbReference type="ARBA" id="ARBA00022824"/>
    </source>
</evidence>
<dbReference type="GO" id="GO:0006506">
    <property type="term" value="P:GPI anchor biosynthetic process"/>
    <property type="evidence" value="ECO:0007669"/>
    <property type="project" value="UniProtKB-UniPathway"/>
</dbReference>
<accession>A0A6A6TG91</accession>
<dbReference type="Pfam" id="PF06699">
    <property type="entry name" value="PIG-F"/>
    <property type="match status" value="1"/>
</dbReference>
<feature type="transmembrane region" description="Helical" evidence="8">
    <location>
        <begin position="184"/>
        <end position="204"/>
    </location>
</feature>
<feature type="transmembrane region" description="Helical" evidence="8">
    <location>
        <begin position="109"/>
        <end position="136"/>
    </location>
</feature>
<keyword evidence="5" id="KW-0256">Endoplasmic reticulum</keyword>
<dbReference type="Proteomes" id="UP000799324">
    <property type="component" value="Unassembled WGS sequence"/>
</dbReference>
<comment type="subcellular location">
    <subcellularLocation>
        <location evidence="1">Endoplasmic reticulum membrane</location>
        <topology evidence="1">Multi-pass membrane protein</topology>
    </subcellularLocation>
</comment>
<evidence type="ECO:0000256" key="4">
    <source>
        <dbReference type="ARBA" id="ARBA00022692"/>
    </source>
</evidence>
<organism evidence="9 10">
    <name type="scientific">Lophiostoma macrostomum CBS 122681</name>
    <dbReference type="NCBI Taxonomy" id="1314788"/>
    <lineage>
        <taxon>Eukaryota</taxon>
        <taxon>Fungi</taxon>
        <taxon>Dikarya</taxon>
        <taxon>Ascomycota</taxon>
        <taxon>Pezizomycotina</taxon>
        <taxon>Dothideomycetes</taxon>
        <taxon>Pleosporomycetidae</taxon>
        <taxon>Pleosporales</taxon>
        <taxon>Lophiostomataceae</taxon>
        <taxon>Lophiostoma</taxon>
    </lineage>
</organism>
<evidence type="ECO:0000256" key="3">
    <source>
        <dbReference type="ARBA" id="ARBA00022502"/>
    </source>
</evidence>
<comment type="pathway">
    <text evidence="2">Glycolipid biosynthesis; glycosylphosphatidylinositol-anchor biosynthesis.</text>
</comment>
<dbReference type="GO" id="GO:0005789">
    <property type="term" value="C:endoplasmic reticulum membrane"/>
    <property type="evidence" value="ECO:0007669"/>
    <property type="project" value="UniProtKB-SubCell"/>
</dbReference>
<dbReference type="AlphaFoldDB" id="A0A6A6TG91"/>
<feature type="transmembrane region" description="Helical" evidence="8">
    <location>
        <begin position="216"/>
        <end position="236"/>
    </location>
</feature>
<evidence type="ECO:0000256" key="6">
    <source>
        <dbReference type="ARBA" id="ARBA00022989"/>
    </source>
</evidence>
<keyword evidence="7 8" id="KW-0472">Membrane</keyword>
<protein>
    <submittedName>
        <fullName evidence="9">GPI-anchor biosynthesis protein-like protein</fullName>
    </submittedName>
</protein>
<reference evidence="9" key="1">
    <citation type="journal article" date="2020" name="Stud. Mycol.">
        <title>101 Dothideomycetes genomes: a test case for predicting lifestyles and emergence of pathogens.</title>
        <authorList>
            <person name="Haridas S."/>
            <person name="Albert R."/>
            <person name="Binder M."/>
            <person name="Bloem J."/>
            <person name="Labutti K."/>
            <person name="Salamov A."/>
            <person name="Andreopoulos B."/>
            <person name="Baker S."/>
            <person name="Barry K."/>
            <person name="Bills G."/>
            <person name="Bluhm B."/>
            <person name="Cannon C."/>
            <person name="Castanera R."/>
            <person name="Culley D."/>
            <person name="Daum C."/>
            <person name="Ezra D."/>
            <person name="Gonzalez J."/>
            <person name="Henrissat B."/>
            <person name="Kuo A."/>
            <person name="Liang C."/>
            <person name="Lipzen A."/>
            <person name="Lutzoni F."/>
            <person name="Magnuson J."/>
            <person name="Mondo S."/>
            <person name="Nolan M."/>
            <person name="Ohm R."/>
            <person name="Pangilinan J."/>
            <person name="Park H.-J."/>
            <person name="Ramirez L."/>
            <person name="Alfaro M."/>
            <person name="Sun H."/>
            <person name="Tritt A."/>
            <person name="Yoshinaga Y."/>
            <person name="Zwiers L.-H."/>
            <person name="Turgeon B."/>
            <person name="Goodwin S."/>
            <person name="Spatafora J."/>
            <person name="Crous P."/>
            <person name="Grigoriev I."/>
        </authorList>
    </citation>
    <scope>NUCLEOTIDE SEQUENCE</scope>
    <source>
        <strain evidence="9">CBS 122681</strain>
    </source>
</reference>
<keyword evidence="4 8" id="KW-0812">Transmembrane</keyword>
<evidence type="ECO:0000256" key="8">
    <source>
        <dbReference type="SAM" id="Phobius"/>
    </source>
</evidence>
<keyword evidence="3" id="KW-0337">GPI-anchor biosynthesis</keyword>
<evidence type="ECO:0000313" key="9">
    <source>
        <dbReference type="EMBL" id="KAF2658920.1"/>
    </source>
</evidence>
<keyword evidence="10" id="KW-1185">Reference proteome</keyword>
<dbReference type="UniPathway" id="UPA00196"/>
<evidence type="ECO:0000256" key="2">
    <source>
        <dbReference type="ARBA" id="ARBA00004687"/>
    </source>
</evidence>
<proteinExistence type="predicted"/>
<sequence length="244" mass="26122">MSTGIQEPQKPKPSATPIDILNNDTAKIYTHIHPILVLSLYAYKFQSIVAEPVPALSESLIWLGILQIAYAAICLPPTGGSAAPVEKKKPGEKKRAAPSKIESGVNGKIIPAFLSLVVSVAPATPLLAGILVLFGAPITTHHAHTLLCAAHISLLTTLPLVYVHGVNGETWREIIALLRPIDEVYGCMIGTVFGAWLGAVPIPLDWDREWQKWPVTIVTGAYIGFAVGKLVGGTVLKGKKIMFD</sequence>
<gene>
    <name evidence="9" type="ORF">K491DRAFT_592221</name>
</gene>
<name>A0A6A6TG91_9PLEO</name>